<dbReference type="AlphaFoldDB" id="A0A4S8VC82"/>
<name>A0A4S8VC82_AURPU</name>
<organism evidence="2 3">
    <name type="scientific">Aureobasidium pullulans</name>
    <name type="common">Black yeast</name>
    <name type="synonym">Pullularia pullulans</name>
    <dbReference type="NCBI Taxonomy" id="5580"/>
    <lineage>
        <taxon>Eukaryota</taxon>
        <taxon>Fungi</taxon>
        <taxon>Dikarya</taxon>
        <taxon>Ascomycota</taxon>
        <taxon>Pezizomycotina</taxon>
        <taxon>Dothideomycetes</taxon>
        <taxon>Dothideomycetidae</taxon>
        <taxon>Dothideales</taxon>
        <taxon>Saccotheciaceae</taxon>
        <taxon>Aureobasidium</taxon>
    </lineage>
</organism>
<dbReference type="Proteomes" id="UP000308014">
    <property type="component" value="Unassembled WGS sequence"/>
</dbReference>
<sequence length="351" mass="38654">MDVPATRICQFGFDAGNPSNRLDGNALWNTANVNNTGCYAYYDSTSDRINSGLNKVLWGTSYAGQIPQLKSPCGVNGNCSYTLNYLAPTLKCSPIPPPEISPRFGSMGGYLPQNYTSGDDYIGLFFMAFGGTIVKRTFKDTNSSVYRNFNMTLLTGVSPVTYQSWDCGFFNTSMAFNFTYTGQSSSQVVLQNPPTYLNEIDFGASIFDYDTYLGPNSFTQNTPVIFTNDILVFKYTWKTLVLPYAAGVFITLIIISFGVIALLSNGVVSDFRFSTILRTTRNDALEFNRLFRGAQLGANPLPEAIEKTKLRFGSLIRDGTGEVGTAFGLDGQMGSGIELRERKHDIRDLKG</sequence>
<accession>A0A4S8VC82</accession>
<dbReference type="PANTHER" id="PTHR35041">
    <property type="entry name" value="MEDIATOR OF RNA POLYMERASE II TRANSCRIPTION SUBUNIT 1"/>
    <property type="match status" value="1"/>
</dbReference>
<keyword evidence="1" id="KW-0812">Transmembrane</keyword>
<dbReference type="PANTHER" id="PTHR35041:SF3">
    <property type="entry name" value="FORMYLMETHIONINE DEFORMYLASE-LIKE PROTEIN"/>
    <property type="match status" value="1"/>
</dbReference>
<evidence type="ECO:0000313" key="2">
    <source>
        <dbReference type="EMBL" id="THW09177.1"/>
    </source>
</evidence>
<keyword evidence="1" id="KW-1133">Transmembrane helix</keyword>
<evidence type="ECO:0000256" key="1">
    <source>
        <dbReference type="SAM" id="Phobius"/>
    </source>
</evidence>
<feature type="transmembrane region" description="Helical" evidence="1">
    <location>
        <begin position="241"/>
        <end position="263"/>
    </location>
</feature>
<gene>
    <name evidence="2" type="ORF">D6D24_08592</name>
</gene>
<reference evidence="2 3" key="1">
    <citation type="submission" date="2018-10" db="EMBL/GenBank/DDBJ databases">
        <title>Fifty Aureobasidium pullulans genomes reveal a recombining polyextremotolerant generalist.</title>
        <authorList>
            <person name="Gostincar C."/>
            <person name="Turk M."/>
            <person name="Zajc J."/>
            <person name="Gunde-Cimerman N."/>
        </authorList>
    </citation>
    <scope>NUCLEOTIDE SEQUENCE [LARGE SCALE GENOMIC DNA]</scope>
    <source>
        <strain evidence="2 3">EXF-11318</strain>
    </source>
</reference>
<comment type="caution">
    <text evidence="2">The sequence shown here is derived from an EMBL/GenBank/DDBJ whole genome shotgun (WGS) entry which is preliminary data.</text>
</comment>
<evidence type="ECO:0000313" key="3">
    <source>
        <dbReference type="Proteomes" id="UP000308014"/>
    </source>
</evidence>
<dbReference type="EMBL" id="QZAJ01000506">
    <property type="protein sequence ID" value="THW09177.1"/>
    <property type="molecule type" value="Genomic_DNA"/>
</dbReference>
<proteinExistence type="predicted"/>
<protein>
    <submittedName>
        <fullName evidence="2">Uncharacterized protein</fullName>
    </submittedName>
</protein>
<keyword evidence="1" id="KW-0472">Membrane</keyword>